<keyword evidence="1" id="KW-1133">Transmembrane helix</keyword>
<evidence type="ECO:0000313" key="4">
    <source>
        <dbReference type="Proteomes" id="UP000282892"/>
    </source>
</evidence>
<feature type="signal peptide" evidence="2">
    <location>
        <begin position="1"/>
        <end position="22"/>
    </location>
</feature>
<dbReference type="AlphaFoldDB" id="A0A3T0HTE6"/>
<dbReference type="EMBL" id="CP022572">
    <property type="protein sequence ID" value="AZU60258.1"/>
    <property type="molecule type" value="Genomic_DNA"/>
</dbReference>
<keyword evidence="1" id="KW-0472">Membrane</keyword>
<reference evidence="3 4" key="1">
    <citation type="submission" date="2017-07" db="EMBL/GenBank/DDBJ databases">
        <title>The complete genome sequence of Bacillus mesonae strain H20-5, an efficient strain improving plant abiotic stress resistance.</title>
        <authorList>
            <person name="Kim S.Y."/>
            <person name="Song H."/>
            <person name="Sang M.K."/>
            <person name="Weon H.-Y."/>
            <person name="Song J."/>
        </authorList>
    </citation>
    <scope>NUCLEOTIDE SEQUENCE [LARGE SCALE GENOMIC DNA]</scope>
    <source>
        <strain evidence="3 4">H20-5</strain>
    </source>
</reference>
<feature type="transmembrane region" description="Helical" evidence="1">
    <location>
        <begin position="62"/>
        <end position="84"/>
    </location>
</feature>
<dbReference type="KEGG" id="nmk:CHR53_02670"/>
<evidence type="ECO:0000313" key="3">
    <source>
        <dbReference type="EMBL" id="AZU60258.1"/>
    </source>
</evidence>
<accession>A0A3T0HTE6</accession>
<dbReference type="Proteomes" id="UP000282892">
    <property type="component" value="Chromosome"/>
</dbReference>
<keyword evidence="4" id="KW-1185">Reference proteome</keyword>
<sequence length="106" mass="12279">MRITKSLAISLLLTFLAFNIFHVPKTPPNHHPEGKATIFIDDWKVKAQWDDEKKQPIKLPDLLVFFFILSTIGITVTHFTSSLIRAKSFLIPIFHQSNYLISLPRY</sequence>
<evidence type="ECO:0000256" key="2">
    <source>
        <dbReference type="SAM" id="SignalP"/>
    </source>
</evidence>
<dbReference type="RefSeq" id="WP_066391029.1">
    <property type="nucleotide sequence ID" value="NZ_KV440949.1"/>
</dbReference>
<organism evidence="3 4">
    <name type="scientific">Neobacillus mesonae</name>
    <dbReference type="NCBI Taxonomy" id="1193713"/>
    <lineage>
        <taxon>Bacteria</taxon>
        <taxon>Bacillati</taxon>
        <taxon>Bacillota</taxon>
        <taxon>Bacilli</taxon>
        <taxon>Bacillales</taxon>
        <taxon>Bacillaceae</taxon>
        <taxon>Neobacillus</taxon>
    </lineage>
</organism>
<proteinExistence type="predicted"/>
<keyword evidence="1" id="KW-0812">Transmembrane</keyword>
<protein>
    <recommendedName>
        <fullName evidence="5">DUF1648 domain-containing protein</fullName>
    </recommendedName>
</protein>
<gene>
    <name evidence="3" type="ORF">CHR53_02670</name>
</gene>
<feature type="chain" id="PRO_5045235008" description="DUF1648 domain-containing protein" evidence="2">
    <location>
        <begin position="23"/>
        <end position="106"/>
    </location>
</feature>
<name>A0A3T0HTE6_9BACI</name>
<evidence type="ECO:0000256" key="1">
    <source>
        <dbReference type="SAM" id="Phobius"/>
    </source>
</evidence>
<evidence type="ECO:0008006" key="5">
    <source>
        <dbReference type="Google" id="ProtNLM"/>
    </source>
</evidence>
<keyword evidence="2" id="KW-0732">Signal</keyword>